<sequence>MASFWHDLPREGKLLISVVVFEFIGTGLVLPFWVVYLHEVRGFGLDTVGVLLAVLPLAGMISSLAAGPAIDRLGPRAIQVLTLVLAISGQCVMAFAATLPLAVLGMTLTGASFGLGWPSWQSLVASVVPSAIRQRYFGLNFTLLNLGIGIGGVVGGIVVDVERTWTFQLMYLGDALSYALPLVVLLVPLRHVGGPVPSTHEEGTPSVGYLGVLRRPAMPLMVALSFVLAFVGYGQLNSGMPAFARSISEVSTRGLGWAFAANTVVIVLIQLVVLQRIEGRRRTRVVMVMAVVWGVAWLLLGLSGLVPGTAGATLLVAACASVFALGETLFQPTMPAMTNDLAPDDLRGRYNAITAGSFQLGSIVAPVVAGLFIDRNLGAGFIATLLLGLVVLVLMVRRLESQITPEVNGIRSADVEPAPKVPVPGVPEPASSAATATASPH</sequence>
<keyword evidence="3" id="KW-1003">Cell membrane</keyword>
<feature type="domain" description="Major facilitator superfamily (MFS) profile" evidence="9">
    <location>
        <begin position="1"/>
        <end position="402"/>
    </location>
</feature>
<feature type="region of interest" description="Disordered" evidence="7">
    <location>
        <begin position="418"/>
        <end position="441"/>
    </location>
</feature>
<dbReference type="Proteomes" id="UP000295198">
    <property type="component" value="Unassembled WGS sequence"/>
</dbReference>
<evidence type="ECO:0000256" key="2">
    <source>
        <dbReference type="ARBA" id="ARBA00022448"/>
    </source>
</evidence>
<feature type="transmembrane region" description="Helical" evidence="8">
    <location>
        <begin position="136"/>
        <end position="159"/>
    </location>
</feature>
<reference evidence="10 11" key="1">
    <citation type="submission" date="2019-01" db="EMBL/GenBank/DDBJ databases">
        <title>Nocardioides guangzhouensis sp. nov., an actinobacterium isolated from soil.</title>
        <authorList>
            <person name="Fu Y."/>
            <person name="Cai Y."/>
            <person name="Lin Z."/>
            <person name="Chen P."/>
        </authorList>
    </citation>
    <scope>NUCLEOTIDE SEQUENCE [LARGE SCALE GENOMIC DNA]</scope>
    <source>
        <strain evidence="10 11">130</strain>
    </source>
</reference>
<dbReference type="GO" id="GO:0022857">
    <property type="term" value="F:transmembrane transporter activity"/>
    <property type="evidence" value="ECO:0007669"/>
    <property type="project" value="InterPro"/>
</dbReference>
<dbReference type="PROSITE" id="PS50850">
    <property type="entry name" value="MFS"/>
    <property type="match status" value="1"/>
</dbReference>
<keyword evidence="2" id="KW-0813">Transport</keyword>
<dbReference type="InterPro" id="IPR011701">
    <property type="entry name" value="MFS"/>
</dbReference>
<comment type="caution">
    <text evidence="10">The sequence shown here is derived from an EMBL/GenBank/DDBJ whole genome shotgun (WGS) entry which is preliminary data.</text>
</comment>
<dbReference type="EMBL" id="SDKM01000032">
    <property type="protein sequence ID" value="RYP83546.1"/>
    <property type="molecule type" value="Genomic_DNA"/>
</dbReference>
<keyword evidence="6 8" id="KW-0472">Membrane</keyword>
<keyword evidence="4 8" id="KW-0812">Transmembrane</keyword>
<feature type="compositionally biased region" description="Low complexity" evidence="7">
    <location>
        <begin position="430"/>
        <end position="441"/>
    </location>
</feature>
<evidence type="ECO:0000256" key="4">
    <source>
        <dbReference type="ARBA" id="ARBA00022692"/>
    </source>
</evidence>
<dbReference type="InterPro" id="IPR050171">
    <property type="entry name" value="MFS_Transporters"/>
</dbReference>
<feature type="transmembrane region" description="Helical" evidence="8">
    <location>
        <begin position="77"/>
        <end position="97"/>
    </location>
</feature>
<accession>A0A4Q4Z8T3</accession>
<feature type="transmembrane region" description="Helical" evidence="8">
    <location>
        <begin position="165"/>
        <end position="187"/>
    </location>
</feature>
<evidence type="ECO:0000313" key="11">
    <source>
        <dbReference type="Proteomes" id="UP000295198"/>
    </source>
</evidence>
<name>A0A4Q4Z8T3_9ACTN</name>
<feature type="transmembrane region" description="Helical" evidence="8">
    <location>
        <begin position="217"/>
        <end position="236"/>
    </location>
</feature>
<feature type="transmembrane region" description="Helical" evidence="8">
    <location>
        <begin position="286"/>
        <end position="306"/>
    </location>
</feature>
<evidence type="ECO:0000256" key="6">
    <source>
        <dbReference type="ARBA" id="ARBA00023136"/>
    </source>
</evidence>
<evidence type="ECO:0000256" key="8">
    <source>
        <dbReference type="SAM" id="Phobius"/>
    </source>
</evidence>
<evidence type="ECO:0000256" key="3">
    <source>
        <dbReference type="ARBA" id="ARBA00022475"/>
    </source>
</evidence>
<dbReference type="Gene3D" id="1.20.1250.20">
    <property type="entry name" value="MFS general substrate transporter like domains"/>
    <property type="match status" value="1"/>
</dbReference>
<dbReference type="PANTHER" id="PTHR23517">
    <property type="entry name" value="RESISTANCE PROTEIN MDTM, PUTATIVE-RELATED-RELATED"/>
    <property type="match status" value="1"/>
</dbReference>
<dbReference type="InterPro" id="IPR020846">
    <property type="entry name" value="MFS_dom"/>
</dbReference>
<evidence type="ECO:0000256" key="5">
    <source>
        <dbReference type="ARBA" id="ARBA00022989"/>
    </source>
</evidence>
<dbReference type="GO" id="GO:0005886">
    <property type="term" value="C:plasma membrane"/>
    <property type="evidence" value="ECO:0007669"/>
    <property type="project" value="UniProtKB-SubCell"/>
</dbReference>
<evidence type="ECO:0000313" key="10">
    <source>
        <dbReference type="EMBL" id="RYP83546.1"/>
    </source>
</evidence>
<feature type="transmembrane region" description="Helical" evidence="8">
    <location>
        <begin position="312"/>
        <end position="330"/>
    </location>
</feature>
<comment type="subcellular location">
    <subcellularLocation>
        <location evidence="1">Cell membrane</location>
        <topology evidence="1">Multi-pass membrane protein</topology>
    </subcellularLocation>
</comment>
<feature type="transmembrane region" description="Helical" evidence="8">
    <location>
        <begin position="350"/>
        <end position="373"/>
    </location>
</feature>
<gene>
    <name evidence="10" type="ORF">EKO23_18870</name>
</gene>
<feature type="transmembrane region" description="Helical" evidence="8">
    <location>
        <begin position="379"/>
        <end position="396"/>
    </location>
</feature>
<dbReference type="AlphaFoldDB" id="A0A4Q4Z8T3"/>
<evidence type="ECO:0000259" key="9">
    <source>
        <dbReference type="PROSITE" id="PS50850"/>
    </source>
</evidence>
<proteinExistence type="predicted"/>
<dbReference type="PANTHER" id="PTHR23517:SF2">
    <property type="entry name" value="MULTIDRUG RESISTANCE PROTEIN MDTH"/>
    <property type="match status" value="1"/>
</dbReference>
<feature type="transmembrane region" description="Helical" evidence="8">
    <location>
        <begin position="256"/>
        <end position="274"/>
    </location>
</feature>
<protein>
    <submittedName>
        <fullName evidence="10">MFS transporter</fullName>
    </submittedName>
</protein>
<dbReference type="InterPro" id="IPR036259">
    <property type="entry name" value="MFS_trans_sf"/>
</dbReference>
<feature type="transmembrane region" description="Helical" evidence="8">
    <location>
        <begin position="48"/>
        <end position="70"/>
    </location>
</feature>
<keyword evidence="5 8" id="KW-1133">Transmembrane helix</keyword>
<dbReference type="SUPFAM" id="SSF103473">
    <property type="entry name" value="MFS general substrate transporter"/>
    <property type="match status" value="1"/>
</dbReference>
<organism evidence="10 11">
    <name type="scientific">Nocardioides guangzhouensis</name>
    <dbReference type="NCBI Taxonomy" id="2497878"/>
    <lineage>
        <taxon>Bacteria</taxon>
        <taxon>Bacillati</taxon>
        <taxon>Actinomycetota</taxon>
        <taxon>Actinomycetes</taxon>
        <taxon>Propionibacteriales</taxon>
        <taxon>Nocardioidaceae</taxon>
        <taxon>Nocardioides</taxon>
    </lineage>
</organism>
<dbReference type="OrthoDB" id="5379144at2"/>
<evidence type="ECO:0000256" key="7">
    <source>
        <dbReference type="SAM" id="MobiDB-lite"/>
    </source>
</evidence>
<keyword evidence="11" id="KW-1185">Reference proteome</keyword>
<feature type="transmembrane region" description="Helical" evidence="8">
    <location>
        <begin position="12"/>
        <end position="36"/>
    </location>
</feature>
<dbReference type="Pfam" id="PF07690">
    <property type="entry name" value="MFS_1"/>
    <property type="match status" value="2"/>
</dbReference>
<evidence type="ECO:0000256" key="1">
    <source>
        <dbReference type="ARBA" id="ARBA00004651"/>
    </source>
</evidence>